<dbReference type="RefSeq" id="XP_040881828.1">
    <property type="nucleotide sequence ID" value="XM_041026092.1"/>
</dbReference>
<dbReference type="STRING" id="1043003.A0A074VVJ4"/>
<feature type="compositionally biased region" description="Basic and acidic residues" evidence="1">
    <location>
        <begin position="65"/>
        <end position="77"/>
    </location>
</feature>
<evidence type="ECO:0000313" key="2">
    <source>
        <dbReference type="EMBL" id="KEQ64805.1"/>
    </source>
</evidence>
<feature type="region of interest" description="Disordered" evidence="1">
    <location>
        <begin position="1"/>
        <end position="77"/>
    </location>
</feature>
<protein>
    <submittedName>
        <fullName evidence="2">Uncharacterized protein</fullName>
    </submittedName>
</protein>
<dbReference type="AlphaFoldDB" id="A0A074VVJ4"/>
<dbReference type="GeneID" id="63919465"/>
<accession>A0A074VVJ4</accession>
<organism evidence="2 3">
    <name type="scientific">Aureobasidium melanogenum (strain CBS 110374)</name>
    <name type="common">Aureobasidium pullulans var. melanogenum</name>
    <dbReference type="NCBI Taxonomy" id="1043003"/>
    <lineage>
        <taxon>Eukaryota</taxon>
        <taxon>Fungi</taxon>
        <taxon>Dikarya</taxon>
        <taxon>Ascomycota</taxon>
        <taxon>Pezizomycotina</taxon>
        <taxon>Dothideomycetes</taxon>
        <taxon>Dothideomycetidae</taxon>
        <taxon>Dothideales</taxon>
        <taxon>Saccotheciaceae</taxon>
        <taxon>Aureobasidium</taxon>
    </lineage>
</organism>
<dbReference type="Proteomes" id="UP000030672">
    <property type="component" value="Unassembled WGS sequence"/>
</dbReference>
<evidence type="ECO:0000313" key="3">
    <source>
        <dbReference type="Proteomes" id="UP000030672"/>
    </source>
</evidence>
<keyword evidence="3" id="KW-1185">Reference proteome</keyword>
<dbReference type="EMBL" id="KL584828">
    <property type="protein sequence ID" value="KEQ64805.1"/>
    <property type="molecule type" value="Genomic_DNA"/>
</dbReference>
<name>A0A074VVJ4_AURM1</name>
<sequence length="466" mass="52344">MARLRGSPSKDAEKQTTAEIGAKKTPVKSSGKRGRKSTPSPPPTTRSSRSQSRVRRPSVRLAKNNLDEHIHKRSRPMEIKDPFQSLAADISSDNLVETPVPKAKLPRNYWIANSKELSPPWIACSEFVPPAMIEFLMRCKKRTALAIKFQKGDKITNMEGAMHTFVTSLELAWLHGERGYNKGHTFTPYLPSGNFRRGRQVLISNMIHQDFETDEVMMKLASLTKSKTTLIADFSIPSTEEKQSDDVRNRYDDALRRLMVYSLVLDGELPSIEVGSAKAMSRTQAKSFLAKKVLEADCRNVLEQVRNSLFWLTATSKRDIPLLSLELLVVTAYHQFRNEMDALERICKHQGYIYTFSAPKIFIEEFGSEDGQWGLWMRTALSAAPEVRVMTKQELYSKEDPSDCYNPPCAGTMLVLHNCSDAFGQNILYETGAGSLDAIIGRFTSAAGSLLNDREDLVSMVSIHAE</sequence>
<reference evidence="2 3" key="1">
    <citation type="journal article" date="2014" name="BMC Genomics">
        <title>Genome sequencing of four Aureobasidium pullulans varieties: biotechnological potential, stress tolerance, and description of new species.</title>
        <authorList>
            <person name="Gostin Ar C."/>
            <person name="Ohm R.A."/>
            <person name="Kogej T."/>
            <person name="Sonjak S."/>
            <person name="Turk M."/>
            <person name="Zajc J."/>
            <person name="Zalar P."/>
            <person name="Grube M."/>
            <person name="Sun H."/>
            <person name="Han J."/>
            <person name="Sharma A."/>
            <person name="Chiniquy J."/>
            <person name="Ngan C.Y."/>
            <person name="Lipzen A."/>
            <person name="Barry K."/>
            <person name="Grigoriev I.V."/>
            <person name="Gunde-Cimerman N."/>
        </authorList>
    </citation>
    <scope>NUCLEOTIDE SEQUENCE [LARGE SCALE GENOMIC DNA]</scope>
    <source>
        <strain evidence="2 3">CBS 110374</strain>
    </source>
</reference>
<dbReference type="HOGENOM" id="CLU_642657_0_0_1"/>
<evidence type="ECO:0000256" key="1">
    <source>
        <dbReference type="SAM" id="MobiDB-lite"/>
    </source>
</evidence>
<proteinExistence type="predicted"/>
<gene>
    <name evidence="2" type="ORF">M437DRAFT_73725</name>
</gene>